<accession>A0AAI9X425</accession>
<proteinExistence type="predicted"/>
<dbReference type="AlphaFoldDB" id="A0AAI9X425"/>
<evidence type="ECO:0000313" key="1">
    <source>
        <dbReference type="EMBL" id="KAJ9482713.1"/>
    </source>
</evidence>
<evidence type="ECO:0000313" key="2">
    <source>
        <dbReference type="Proteomes" id="UP001227192"/>
    </source>
</evidence>
<reference evidence="1" key="1">
    <citation type="submission" date="2015-06" db="EMBL/GenBank/DDBJ databases">
        <authorList>
            <person name="Nguyen H."/>
        </authorList>
    </citation>
    <scope>NUCLEOTIDE SEQUENCE</scope>
    <source>
        <strain evidence="1">DAOM 180753</strain>
    </source>
</reference>
<dbReference type="EMBL" id="LACB01000520">
    <property type="protein sequence ID" value="KAJ9482713.1"/>
    <property type="molecule type" value="Genomic_DNA"/>
</dbReference>
<sequence>MVVDLEQVDFPDRLHPWERMINSDGPMSISKIYSIRNVNRLLYEYGGLPGDFEINLGFLLARSPGHQLLVITGKDLLVITSRF</sequence>
<organism evidence="1 2">
    <name type="scientific">Penicillium thymicola</name>
    <dbReference type="NCBI Taxonomy" id="293382"/>
    <lineage>
        <taxon>Eukaryota</taxon>
        <taxon>Fungi</taxon>
        <taxon>Dikarya</taxon>
        <taxon>Ascomycota</taxon>
        <taxon>Pezizomycotina</taxon>
        <taxon>Eurotiomycetes</taxon>
        <taxon>Eurotiomycetidae</taxon>
        <taxon>Eurotiales</taxon>
        <taxon>Aspergillaceae</taxon>
        <taxon>Penicillium</taxon>
    </lineage>
</organism>
<dbReference type="Proteomes" id="UP001227192">
    <property type="component" value="Unassembled WGS sequence"/>
</dbReference>
<reference evidence="1" key="2">
    <citation type="journal article" date="2016" name="Fungal Biol.">
        <title>Ochratoxin A production by Penicillium thymicola.</title>
        <authorList>
            <person name="Nguyen H.D.T."/>
            <person name="McMullin D.R."/>
            <person name="Ponomareva E."/>
            <person name="Riley R."/>
            <person name="Pomraning K.R."/>
            <person name="Baker S.E."/>
            <person name="Seifert K.A."/>
        </authorList>
    </citation>
    <scope>NUCLEOTIDE SEQUENCE</scope>
    <source>
        <strain evidence="1">DAOM 180753</strain>
    </source>
</reference>
<gene>
    <name evidence="1" type="ORF">VN97_g10713</name>
</gene>
<comment type="caution">
    <text evidence="1">The sequence shown here is derived from an EMBL/GenBank/DDBJ whole genome shotgun (WGS) entry which is preliminary data.</text>
</comment>
<name>A0AAI9X425_PENTH</name>
<protein>
    <submittedName>
        <fullName evidence="1">Uncharacterized protein</fullName>
    </submittedName>
</protein>
<keyword evidence="2" id="KW-1185">Reference proteome</keyword>